<reference evidence="3 4" key="1">
    <citation type="submission" date="2019-02" db="EMBL/GenBank/DDBJ databases">
        <title>Deep-cultivation of Planctomycetes and their phenomic and genomic characterization uncovers novel biology.</title>
        <authorList>
            <person name="Wiegand S."/>
            <person name="Jogler M."/>
            <person name="Boedeker C."/>
            <person name="Pinto D."/>
            <person name="Vollmers J."/>
            <person name="Rivas-Marin E."/>
            <person name="Kohn T."/>
            <person name="Peeters S.H."/>
            <person name="Heuer A."/>
            <person name="Rast P."/>
            <person name="Oberbeckmann S."/>
            <person name="Bunk B."/>
            <person name="Jeske O."/>
            <person name="Meyerdierks A."/>
            <person name="Storesund J.E."/>
            <person name="Kallscheuer N."/>
            <person name="Luecker S."/>
            <person name="Lage O.M."/>
            <person name="Pohl T."/>
            <person name="Merkel B.J."/>
            <person name="Hornburger P."/>
            <person name="Mueller R.-W."/>
            <person name="Bruemmer F."/>
            <person name="Labrenz M."/>
            <person name="Spormann A.M."/>
            <person name="Op den Camp H."/>
            <person name="Overmann J."/>
            <person name="Amann R."/>
            <person name="Jetten M.S.M."/>
            <person name="Mascher T."/>
            <person name="Medema M.H."/>
            <person name="Devos D.P."/>
            <person name="Kaster A.-K."/>
            <person name="Ovreas L."/>
            <person name="Rohde M."/>
            <person name="Galperin M.Y."/>
            <person name="Jogler C."/>
        </authorList>
    </citation>
    <scope>NUCLEOTIDE SEQUENCE [LARGE SCALE GENOMIC DNA]</scope>
    <source>
        <strain evidence="3 4">EC9</strain>
    </source>
</reference>
<feature type="region of interest" description="Disordered" evidence="1">
    <location>
        <begin position="1"/>
        <end position="22"/>
    </location>
</feature>
<dbReference type="EMBL" id="CP036261">
    <property type="protein sequence ID" value="QDS88627.1"/>
    <property type="molecule type" value="Genomic_DNA"/>
</dbReference>
<evidence type="ECO:0000256" key="2">
    <source>
        <dbReference type="SAM" id="Phobius"/>
    </source>
</evidence>
<dbReference type="KEGG" id="ruv:EC9_28180"/>
<keyword evidence="2" id="KW-0472">Membrane</keyword>
<proteinExistence type="predicted"/>
<protein>
    <submittedName>
        <fullName evidence="3">Uncharacterized protein</fullName>
    </submittedName>
</protein>
<keyword evidence="2" id="KW-1133">Transmembrane helix</keyword>
<evidence type="ECO:0000256" key="1">
    <source>
        <dbReference type="SAM" id="MobiDB-lite"/>
    </source>
</evidence>
<dbReference type="Proteomes" id="UP000319557">
    <property type="component" value="Chromosome"/>
</dbReference>
<name>A0A517M179_9BACT</name>
<dbReference type="RefSeq" id="WP_145345975.1">
    <property type="nucleotide sequence ID" value="NZ_CP036261.1"/>
</dbReference>
<dbReference type="OrthoDB" id="9946658at2"/>
<dbReference type="AlphaFoldDB" id="A0A517M179"/>
<evidence type="ECO:0000313" key="4">
    <source>
        <dbReference type="Proteomes" id="UP000319557"/>
    </source>
</evidence>
<keyword evidence="4" id="KW-1185">Reference proteome</keyword>
<sequence length="78" mass="8595">MIAPANNRFKSSSDRPSRQQAWDIAHQSLAEEGLLSDQPPSVGNHINKTIGRYPLLAIATATAIGIATGWWIKRRDVQ</sequence>
<feature type="transmembrane region" description="Helical" evidence="2">
    <location>
        <begin position="53"/>
        <end position="72"/>
    </location>
</feature>
<gene>
    <name evidence="3" type="ORF">EC9_28180</name>
</gene>
<organism evidence="3 4">
    <name type="scientific">Rosistilla ulvae</name>
    <dbReference type="NCBI Taxonomy" id="1930277"/>
    <lineage>
        <taxon>Bacteria</taxon>
        <taxon>Pseudomonadati</taxon>
        <taxon>Planctomycetota</taxon>
        <taxon>Planctomycetia</taxon>
        <taxon>Pirellulales</taxon>
        <taxon>Pirellulaceae</taxon>
        <taxon>Rosistilla</taxon>
    </lineage>
</organism>
<keyword evidence="2" id="KW-0812">Transmembrane</keyword>
<evidence type="ECO:0000313" key="3">
    <source>
        <dbReference type="EMBL" id="QDS88627.1"/>
    </source>
</evidence>
<accession>A0A517M179</accession>